<protein>
    <submittedName>
        <fullName evidence="2">Roadblock/LC7 domain-containing protein</fullName>
    </submittedName>
</protein>
<dbReference type="AlphaFoldDB" id="A0A846Y5W3"/>
<comment type="caution">
    <text evidence="2">The sequence shown here is derived from an EMBL/GenBank/DDBJ whole genome shotgun (WGS) entry which is preliminary data.</text>
</comment>
<dbReference type="SUPFAM" id="SSF103196">
    <property type="entry name" value="Roadblock/LC7 domain"/>
    <property type="match status" value="1"/>
</dbReference>
<gene>
    <name evidence="2" type="ORF">HGA15_00155</name>
</gene>
<evidence type="ECO:0000313" key="3">
    <source>
        <dbReference type="Proteomes" id="UP000570678"/>
    </source>
</evidence>
<dbReference type="Pfam" id="PF03259">
    <property type="entry name" value="Robl_LC7"/>
    <property type="match status" value="1"/>
</dbReference>
<evidence type="ECO:0000313" key="2">
    <source>
        <dbReference type="EMBL" id="NKY54593.1"/>
    </source>
</evidence>
<name>A0A846Y5W3_9NOCA</name>
<evidence type="ECO:0000259" key="1">
    <source>
        <dbReference type="SMART" id="SM00960"/>
    </source>
</evidence>
<dbReference type="InterPro" id="IPR004942">
    <property type="entry name" value="Roadblock/LAMTOR2_dom"/>
</dbReference>
<dbReference type="PANTHER" id="PTHR36222:SF1">
    <property type="entry name" value="SERINE PROTEASE INHIBITOR RV3364C"/>
    <property type="match status" value="1"/>
</dbReference>
<dbReference type="InterPro" id="IPR053141">
    <property type="entry name" value="Mycobact_SerProt_Inhib_Rv3364c"/>
</dbReference>
<dbReference type="Gene3D" id="3.30.450.30">
    <property type="entry name" value="Dynein light chain 2a, cytoplasmic"/>
    <property type="match status" value="1"/>
</dbReference>
<dbReference type="EMBL" id="JAAXOT010000001">
    <property type="protein sequence ID" value="NKY54593.1"/>
    <property type="molecule type" value="Genomic_DNA"/>
</dbReference>
<organism evidence="2 3">
    <name type="scientific">Nocardia flavorosea</name>
    <dbReference type="NCBI Taxonomy" id="53429"/>
    <lineage>
        <taxon>Bacteria</taxon>
        <taxon>Bacillati</taxon>
        <taxon>Actinomycetota</taxon>
        <taxon>Actinomycetes</taxon>
        <taxon>Mycobacteriales</taxon>
        <taxon>Nocardiaceae</taxon>
        <taxon>Nocardia</taxon>
    </lineage>
</organism>
<dbReference type="PANTHER" id="PTHR36222">
    <property type="entry name" value="SERINE PROTEASE INHIBITOR RV3364C"/>
    <property type="match status" value="1"/>
</dbReference>
<dbReference type="SMART" id="SM00960">
    <property type="entry name" value="Robl_LC7"/>
    <property type="match status" value="1"/>
</dbReference>
<feature type="domain" description="Roadblock/LAMTOR2" evidence="1">
    <location>
        <begin position="15"/>
        <end position="105"/>
    </location>
</feature>
<sequence length="146" mass="15288">MNSELGMQNSPEALDWLLDNLVNRLPEAESALVLSADGLALAKSRGLGREDAEQLAAMSSALHSLAGGVGLHFGKGMLQQTVIELEGGYLVVTEAGFGACLALLASVDADLGMVAYEMNVIVGQVRDHLSAAPRVSRAPLRQSYAP</sequence>
<keyword evidence="3" id="KW-1185">Reference proteome</keyword>
<reference evidence="2 3" key="1">
    <citation type="submission" date="2020-04" db="EMBL/GenBank/DDBJ databases">
        <title>MicrobeNet Type strains.</title>
        <authorList>
            <person name="Nicholson A.C."/>
        </authorList>
    </citation>
    <scope>NUCLEOTIDE SEQUENCE [LARGE SCALE GENOMIC DNA]</scope>
    <source>
        <strain evidence="2 3">JCM 3332</strain>
    </source>
</reference>
<dbReference type="RefSeq" id="WP_062971173.1">
    <property type="nucleotide sequence ID" value="NZ_JAAXOT010000001.1"/>
</dbReference>
<dbReference type="Proteomes" id="UP000570678">
    <property type="component" value="Unassembled WGS sequence"/>
</dbReference>
<accession>A0A846Y5W3</accession>
<proteinExistence type="predicted"/>